<accession>F3ZTH2</accession>
<dbReference type="InterPro" id="IPR013830">
    <property type="entry name" value="SGNH_hydro"/>
</dbReference>
<dbReference type="EMBL" id="CM001167">
    <property type="protein sequence ID" value="EGJ71062.1"/>
    <property type="molecule type" value="Genomic_DNA"/>
</dbReference>
<evidence type="ECO:0000313" key="2">
    <source>
        <dbReference type="EMBL" id="EGJ71062.1"/>
    </source>
</evidence>
<dbReference type="PANTHER" id="PTHR30383">
    <property type="entry name" value="THIOESTERASE 1/PROTEASE 1/LYSOPHOSPHOLIPASE L1"/>
    <property type="match status" value="1"/>
</dbReference>
<dbReference type="Pfam" id="PF13472">
    <property type="entry name" value="Lipase_GDSL_2"/>
    <property type="match status" value="1"/>
</dbReference>
<dbReference type="eggNOG" id="COG2755">
    <property type="taxonomic scope" value="Bacteria"/>
</dbReference>
<dbReference type="Proteomes" id="UP000018439">
    <property type="component" value="Chromosome"/>
</dbReference>
<dbReference type="Gene3D" id="3.40.50.1110">
    <property type="entry name" value="SGNH hydrolase"/>
    <property type="match status" value="1"/>
</dbReference>
<sequence>MKVIKLLTLSFFVLLSISGFSQERKYSTFYEQRASLFDELKVEQSDIIFLGNSITNGAEWAELFNNYLVKNRGISGDTCEGVYDRLESILRGHPRKVFLLIGINDLGRGSSSDFVVKGIKKIVCKIIEDSPNTEVYIQSLLPVNNRFNLFSGHTSKGEDILKINKALISLSDELDLTYIDLYSFFVNQEGMLDEKYTNDGLHLLGKGYKLWVDIVKRYI</sequence>
<organism evidence="2 3">
    <name type="scientific">Bacteroides coprosuis DSM 18011</name>
    <dbReference type="NCBI Taxonomy" id="679937"/>
    <lineage>
        <taxon>Bacteria</taxon>
        <taxon>Pseudomonadati</taxon>
        <taxon>Bacteroidota</taxon>
        <taxon>Bacteroidia</taxon>
        <taxon>Bacteroidales</taxon>
        <taxon>Bacteroidaceae</taxon>
        <taxon>Bacteroides</taxon>
    </lineage>
</organism>
<dbReference type="HOGENOM" id="CLU_051989_6_1_10"/>
<reference evidence="2 3" key="1">
    <citation type="journal article" date="2011" name="Stand. Genomic Sci.">
        <title>Non-contiguous finished genome sequence of Bacteroides coprosuis type strain (PC139).</title>
        <authorList>
            <person name="Land M."/>
            <person name="Held B."/>
            <person name="Gronow S."/>
            <person name="Abt B."/>
            <person name="Lucas S."/>
            <person name="Del Rio T.G."/>
            <person name="Nolan M."/>
            <person name="Tice H."/>
            <person name="Cheng J.F."/>
            <person name="Pitluck S."/>
            <person name="Liolios K."/>
            <person name="Pagani I."/>
            <person name="Ivanova N."/>
            <person name="Mavromatis K."/>
            <person name="Mikhailova N."/>
            <person name="Pati A."/>
            <person name="Tapia R."/>
            <person name="Han C."/>
            <person name="Goodwin L."/>
            <person name="Chen A."/>
            <person name="Palaniappan K."/>
            <person name="Hauser L."/>
            <person name="Brambilla E.M."/>
            <person name="Rohde M."/>
            <person name="Goker M."/>
            <person name="Detter J.C."/>
            <person name="Woyke T."/>
            <person name="Bristow J."/>
            <person name="Eisen J.A."/>
            <person name="Markowitz V."/>
            <person name="Hugenholtz P."/>
            <person name="Kyrpides N.C."/>
            <person name="Klenk H.P."/>
            <person name="Lapidus A."/>
        </authorList>
    </citation>
    <scope>NUCLEOTIDE SEQUENCE</scope>
    <source>
        <strain evidence="2 3">DSM 18011</strain>
    </source>
</reference>
<dbReference type="PANTHER" id="PTHR30383:SF5">
    <property type="entry name" value="SGNH HYDROLASE-TYPE ESTERASE DOMAIN-CONTAINING PROTEIN"/>
    <property type="match status" value="1"/>
</dbReference>
<dbReference type="AlphaFoldDB" id="F3ZTH2"/>
<keyword evidence="3" id="KW-1185">Reference proteome</keyword>
<dbReference type="STRING" id="679937.Bcop_0849"/>
<protein>
    <submittedName>
        <fullName evidence="2">Lipolytic protein G-D-S-L family</fullName>
    </submittedName>
</protein>
<dbReference type="SUPFAM" id="SSF52266">
    <property type="entry name" value="SGNH hydrolase"/>
    <property type="match status" value="1"/>
</dbReference>
<gene>
    <name evidence="2" type="ORF">Bcop_0849</name>
</gene>
<feature type="domain" description="SGNH hydrolase-type esterase" evidence="1">
    <location>
        <begin position="49"/>
        <end position="210"/>
    </location>
</feature>
<name>F3ZTH2_9BACE</name>
<proteinExistence type="predicted"/>
<dbReference type="GO" id="GO:0004622">
    <property type="term" value="F:phosphatidylcholine lysophospholipase activity"/>
    <property type="evidence" value="ECO:0007669"/>
    <property type="project" value="TreeGrafter"/>
</dbReference>
<evidence type="ECO:0000259" key="1">
    <source>
        <dbReference type="Pfam" id="PF13472"/>
    </source>
</evidence>
<dbReference type="InterPro" id="IPR051532">
    <property type="entry name" value="Ester_Hydrolysis_Enzymes"/>
</dbReference>
<dbReference type="InterPro" id="IPR036514">
    <property type="entry name" value="SGNH_hydro_sf"/>
</dbReference>
<evidence type="ECO:0000313" key="3">
    <source>
        <dbReference type="Proteomes" id="UP000018439"/>
    </source>
</evidence>
<dbReference type="OrthoDB" id="9805821at2"/>